<evidence type="ECO:0000313" key="9">
    <source>
        <dbReference type="Proteomes" id="UP000183365"/>
    </source>
</evidence>
<name>A0A1L0B6L6_9ASCO</name>
<feature type="region of interest" description="Disordered" evidence="5">
    <location>
        <begin position="1"/>
        <end position="34"/>
    </location>
</feature>
<dbReference type="Gene3D" id="1.25.10.10">
    <property type="entry name" value="Leucine-rich Repeat Variant"/>
    <property type="match status" value="1"/>
</dbReference>
<dbReference type="InterPro" id="IPR016643">
    <property type="entry name" value="26S_Psome_Rpn1"/>
</dbReference>
<dbReference type="GO" id="GO:1905754">
    <property type="term" value="C:ascospore-type prospore nucleus"/>
    <property type="evidence" value="ECO:0007669"/>
    <property type="project" value="EnsemblFungi"/>
</dbReference>
<dbReference type="SUPFAM" id="SSF48371">
    <property type="entry name" value="ARM repeat"/>
    <property type="match status" value="1"/>
</dbReference>
<evidence type="ECO:0000256" key="4">
    <source>
        <dbReference type="PIRNR" id="PIRNR015965"/>
    </source>
</evidence>
<dbReference type="InterPro" id="IPR011989">
    <property type="entry name" value="ARM-like"/>
</dbReference>
<feature type="domain" description="26S proteasome non-ATPase regulatory subunit RPN1 C-terminal" evidence="7">
    <location>
        <begin position="903"/>
        <end position="956"/>
    </location>
</feature>
<dbReference type="EMBL" id="FQNF01000061">
    <property type="protein sequence ID" value="SGZ40715.1"/>
    <property type="molecule type" value="Genomic_DNA"/>
</dbReference>
<keyword evidence="2" id="KW-0677">Repeat</keyword>
<keyword evidence="3 4" id="KW-0647">Proteasome</keyword>
<proteinExistence type="inferred from homology"/>
<evidence type="ECO:0000259" key="7">
    <source>
        <dbReference type="Pfam" id="PF18051"/>
    </source>
</evidence>
<feature type="region of interest" description="Disordered" evidence="5">
    <location>
        <begin position="641"/>
        <end position="695"/>
    </location>
</feature>
<dbReference type="PANTHER" id="PTHR10943">
    <property type="entry name" value="26S PROTEASOME NON-ATPASE REGULATORY SUBUNIT"/>
    <property type="match status" value="1"/>
</dbReference>
<dbReference type="PANTHER" id="PTHR10943:SF1">
    <property type="entry name" value="26S PROTEASOME NON-ATPASE REGULATORY SUBUNIT 2"/>
    <property type="match status" value="1"/>
</dbReference>
<dbReference type="GO" id="GO:0042176">
    <property type="term" value="P:regulation of protein catabolic process"/>
    <property type="evidence" value="ECO:0007669"/>
    <property type="project" value="InterPro"/>
</dbReference>
<feature type="compositionally biased region" description="Basic and acidic residues" evidence="5">
    <location>
        <begin position="18"/>
        <end position="28"/>
    </location>
</feature>
<keyword evidence="9" id="KW-1185">Reference proteome</keyword>
<dbReference type="InterPro" id="IPR040892">
    <property type="entry name" value="RPN1_N"/>
</dbReference>
<comment type="function">
    <text evidence="4">Acts as a regulatory subunit of the 26 proteasome which is involved in the ATP-dependent degradation of ubiquitinated proteins.</text>
</comment>
<evidence type="ECO:0000256" key="3">
    <source>
        <dbReference type="ARBA" id="ARBA00022942"/>
    </source>
</evidence>
<dbReference type="GO" id="GO:0034515">
    <property type="term" value="C:proteasome storage granule"/>
    <property type="evidence" value="ECO:0007669"/>
    <property type="project" value="EnsemblFungi"/>
</dbReference>
<dbReference type="AlphaFoldDB" id="A0A1L0B6L6"/>
<protein>
    <recommendedName>
        <fullName evidence="4">26S proteasome regulatory subunit RPN1</fullName>
    </recommendedName>
</protein>
<evidence type="ECO:0000313" key="8">
    <source>
        <dbReference type="EMBL" id="SGZ40715.1"/>
    </source>
</evidence>
<comment type="similarity">
    <text evidence="1 4">Belongs to the proteasome subunit S2 family.</text>
</comment>
<reference evidence="9" key="1">
    <citation type="submission" date="2016-11" db="EMBL/GenBank/DDBJ databases">
        <authorList>
            <person name="Guldener U."/>
        </authorList>
    </citation>
    <scope>NUCLEOTIDE SEQUENCE [LARGE SCALE GENOMIC DNA]</scope>
</reference>
<dbReference type="InterPro" id="IPR002015">
    <property type="entry name" value="Proteasome/cyclosome_rpt"/>
</dbReference>
<gene>
    <name evidence="8" type="ORF">HGUI_02915</name>
</gene>
<feature type="domain" description="RPN1 N-terminal" evidence="6">
    <location>
        <begin position="51"/>
        <end position="373"/>
    </location>
</feature>
<dbReference type="Pfam" id="PF01851">
    <property type="entry name" value="PC_rep"/>
    <property type="match status" value="1"/>
</dbReference>
<dbReference type="InterPro" id="IPR041433">
    <property type="entry name" value="RPN1_C"/>
</dbReference>
<dbReference type="Proteomes" id="UP000183365">
    <property type="component" value="Unassembled WGS sequence"/>
</dbReference>
<dbReference type="Pfam" id="PF18051">
    <property type="entry name" value="RPN1_C"/>
    <property type="match status" value="1"/>
</dbReference>
<dbReference type="GO" id="GO:0030674">
    <property type="term" value="F:protein-macromolecule adaptor activity"/>
    <property type="evidence" value="ECO:0007669"/>
    <property type="project" value="EnsemblFungi"/>
</dbReference>
<feature type="region of interest" description="Disordered" evidence="5">
    <location>
        <begin position="164"/>
        <end position="192"/>
    </location>
</feature>
<accession>A0A1L0B6L6</accession>
<dbReference type="GO" id="GO:0030234">
    <property type="term" value="F:enzyme regulator activity"/>
    <property type="evidence" value="ECO:0007669"/>
    <property type="project" value="UniProtKB-UniRule"/>
</dbReference>
<dbReference type="InterPro" id="IPR016024">
    <property type="entry name" value="ARM-type_fold"/>
</dbReference>
<dbReference type="GO" id="GO:0008540">
    <property type="term" value="C:proteasome regulatory particle, base subcomplex"/>
    <property type="evidence" value="ECO:0007669"/>
    <property type="project" value="UniProtKB-UniRule"/>
</dbReference>
<dbReference type="OrthoDB" id="10252509at2759"/>
<dbReference type="PIRSF" id="PIRSF015965">
    <property type="entry name" value="26S_Psome_Rpn1"/>
    <property type="match status" value="1"/>
</dbReference>
<organism evidence="8 9">
    <name type="scientific">Hanseniaspora guilliermondii</name>
    <dbReference type="NCBI Taxonomy" id="56406"/>
    <lineage>
        <taxon>Eukaryota</taxon>
        <taxon>Fungi</taxon>
        <taxon>Dikarya</taxon>
        <taxon>Ascomycota</taxon>
        <taxon>Saccharomycotina</taxon>
        <taxon>Saccharomycetes</taxon>
        <taxon>Saccharomycodales</taxon>
        <taxon>Saccharomycodaceae</taxon>
        <taxon>Hanseniaspora</taxon>
    </lineage>
</organism>
<feature type="compositionally biased region" description="Acidic residues" evidence="5">
    <location>
        <begin position="164"/>
        <end position="190"/>
    </location>
</feature>
<sequence length="959" mass="107258">MSTDEKDVVMGNTPEQESDVKNSKKENTPEVLSDEDMKLKSDLRKLAYIILEGEESEYSKTLDKLTKFITESTTSMTAVPKPLKFLRPFVKNLSLKHQELQEAGNSISYKLADVLSILYTTFEDEGQHNVLKYRCLSDDIDFEKWGHEYMRHLSLQMGQASAELEEVSVSDDESKEGDELDSSDNEIEEGESTKIALDSSITSEKILHLAEIIVPYFVNHNGETDAVDLLAEMDEIDLLIKYTDNSNYDRVCKYIIACAPLLPSMEAKEYLTAAYDILLKNESYAESLHVAIRLDDKEKMLHLFQTVANDLPMQMQLAYILSEHKISLDISQYETPYKILNNFYLSHNYKYLQEKLNLKAPKVPEDVYKSHLEDVSFFKPAVDPDEQNLSAAFVNGYLNLGYCKDKLILDDDDFAYKTKDAGKISSVASIGAIFQWEEEGLQNLDKYLYSDDDDLQCGALIGLGLLSAGVRHEAADETFELLIDFVHGVNDSKKKAAYIGLSLAFSGSRNEKVLEYFMDRITNEDSSFEIACIAALGLGHTFVGSGNPEIAEAIVLYLLDRPHEELSSPWTKFMCLGLGLLFLGMGENVDDAIELVSALDHPMTSSIETLIMVCAFAGSGDVLFVQDLLSRIIDDSFNLSEEDGDEVAAEDNEASDPTGLKPVETTEDKQEDDKMDVESKPDTETSNDEEQKKLKKANDLHQSFYAVLGVATTVMGEDIGKEMSLRHFGHLMHYGDEYVKRAVPLALSLLSVSNPQINIYETLSRYTHDEDMDVSSNAIYAMGVLGAGTNNSRLAQLLRNLASYYSNSSSSLFMTRIAQGLVHLGKGTITLDCYNDAGTLHKPALASLLTVMVGLTEPTFMFSHHYMFYYLNAGMRPKYLITLNEDGFPIQVNVRVGQAVDIVGQAGKPKDITGWTTHATPVLLNHNERAELETNEYISLTSKIEGVVILRKNPDYKEE</sequence>
<dbReference type="Pfam" id="PF17781">
    <property type="entry name" value="RPN1_RPN2_N"/>
    <property type="match status" value="1"/>
</dbReference>
<feature type="compositionally biased region" description="Basic and acidic residues" evidence="5">
    <location>
        <begin position="664"/>
        <end position="695"/>
    </location>
</feature>
<evidence type="ECO:0000259" key="6">
    <source>
        <dbReference type="Pfam" id="PF17781"/>
    </source>
</evidence>
<evidence type="ECO:0000256" key="1">
    <source>
        <dbReference type="ARBA" id="ARBA00005460"/>
    </source>
</evidence>
<dbReference type="VEuPathDB" id="FungiDB:HGUI_02915"/>
<evidence type="ECO:0000256" key="2">
    <source>
        <dbReference type="ARBA" id="ARBA00022737"/>
    </source>
</evidence>
<evidence type="ECO:0000256" key="5">
    <source>
        <dbReference type="SAM" id="MobiDB-lite"/>
    </source>
</evidence>
<dbReference type="GO" id="GO:0043161">
    <property type="term" value="P:proteasome-mediated ubiquitin-dependent protein catabolic process"/>
    <property type="evidence" value="ECO:0007669"/>
    <property type="project" value="EnsemblFungi"/>
</dbReference>
<feature type="compositionally biased region" description="Acidic residues" evidence="5">
    <location>
        <begin position="641"/>
        <end position="654"/>
    </location>
</feature>
<dbReference type="GO" id="GO:0034399">
    <property type="term" value="C:nuclear periphery"/>
    <property type="evidence" value="ECO:0007669"/>
    <property type="project" value="EnsemblFungi"/>
</dbReference>